<name>A0A941I695_9BURK</name>
<evidence type="ECO:0000313" key="3">
    <source>
        <dbReference type="Proteomes" id="UP000680067"/>
    </source>
</evidence>
<reference evidence="2" key="1">
    <citation type="submission" date="2021-04" db="EMBL/GenBank/DDBJ databases">
        <title>novel species isolated from subtropical streams in China.</title>
        <authorList>
            <person name="Lu H."/>
        </authorList>
    </citation>
    <scope>NUCLEOTIDE SEQUENCE</scope>
    <source>
        <strain evidence="2">LFS511W</strain>
    </source>
</reference>
<evidence type="ECO:0000256" key="1">
    <source>
        <dbReference type="ARBA" id="ARBA00006869"/>
    </source>
</evidence>
<comment type="caution">
    <text evidence="2">The sequence shown here is derived from an EMBL/GenBank/DDBJ whole genome shotgun (WGS) entry which is preliminary data.</text>
</comment>
<dbReference type="Proteomes" id="UP000680067">
    <property type="component" value="Unassembled WGS sequence"/>
</dbReference>
<dbReference type="AlphaFoldDB" id="A0A941I695"/>
<dbReference type="EMBL" id="JAGSPN010000013">
    <property type="protein sequence ID" value="MBR7783642.1"/>
    <property type="molecule type" value="Genomic_DNA"/>
</dbReference>
<gene>
    <name evidence="2" type="ORF">KDM89_15965</name>
</gene>
<proteinExistence type="inferred from homology"/>
<sequence length="117" mass="13186">MSVTHTRLHFFILLRALPAWLQLSREQRNTIATTALGKALSLSTAQQPLSLRHFDAEAFSGVCSDIVLCEAGDMLQWHCVMEILRDSPLFSAPYFELVHIIPALEEGFRQFEALQTA</sequence>
<accession>A0A941I695</accession>
<evidence type="ECO:0008006" key="4">
    <source>
        <dbReference type="Google" id="ProtNLM"/>
    </source>
</evidence>
<comment type="similarity">
    <text evidence="1">Belongs to the darcynin family.</text>
</comment>
<protein>
    <recommendedName>
        <fullName evidence="4">Darcynin</fullName>
    </recommendedName>
</protein>
<evidence type="ECO:0000313" key="2">
    <source>
        <dbReference type="EMBL" id="MBR7783642.1"/>
    </source>
</evidence>
<dbReference type="RefSeq" id="WP_212688913.1">
    <property type="nucleotide sequence ID" value="NZ_JAGSPN010000013.1"/>
</dbReference>
<organism evidence="2 3">
    <name type="scientific">Undibacterium luofuense</name>
    <dbReference type="NCBI Taxonomy" id="2828733"/>
    <lineage>
        <taxon>Bacteria</taxon>
        <taxon>Pseudomonadati</taxon>
        <taxon>Pseudomonadota</taxon>
        <taxon>Betaproteobacteria</taxon>
        <taxon>Burkholderiales</taxon>
        <taxon>Oxalobacteraceae</taxon>
        <taxon>Undibacterium</taxon>
    </lineage>
</organism>
<dbReference type="Pfam" id="PF17074">
    <property type="entry name" value="Darcynin"/>
    <property type="match status" value="1"/>
</dbReference>
<keyword evidence="3" id="KW-1185">Reference proteome</keyword>
<dbReference type="InterPro" id="IPR031409">
    <property type="entry name" value="Darcynin"/>
</dbReference>